<evidence type="ECO:0000256" key="8">
    <source>
        <dbReference type="SAM" id="MobiDB-lite"/>
    </source>
</evidence>
<keyword evidence="5 7" id="KW-1133">Transmembrane helix</keyword>
<feature type="compositionally biased region" description="Low complexity" evidence="8">
    <location>
        <begin position="16"/>
        <end position="27"/>
    </location>
</feature>
<feature type="region of interest" description="Disordered" evidence="8">
    <location>
        <begin position="1"/>
        <end position="27"/>
    </location>
</feature>
<gene>
    <name evidence="10" type="ORF">FHR34_006275</name>
</gene>
<dbReference type="SUPFAM" id="SSF161098">
    <property type="entry name" value="MetI-like"/>
    <property type="match status" value="1"/>
</dbReference>
<proteinExistence type="inferred from homology"/>
<feature type="transmembrane region" description="Helical" evidence="7">
    <location>
        <begin position="128"/>
        <end position="154"/>
    </location>
</feature>
<evidence type="ECO:0000259" key="9">
    <source>
        <dbReference type="PROSITE" id="PS50928"/>
    </source>
</evidence>
<feature type="transmembrane region" description="Helical" evidence="7">
    <location>
        <begin position="278"/>
        <end position="297"/>
    </location>
</feature>
<evidence type="ECO:0000256" key="6">
    <source>
        <dbReference type="ARBA" id="ARBA00023136"/>
    </source>
</evidence>
<evidence type="ECO:0000256" key="3">
    <source>
        <dbReference type="ARBA" id="ARBA00022475"/>
    </source>
</evidence>
<dbReference type="Pfam" id="PF00528">
    <property type="entry name" value="BPD_transp_1"/>
    <property type="match status" value="1"/>
</dbReference>
<feature type="domain" description="ABC transmembrane type-1" evidence="9">
    <location>
        <begin position="96"/>
        <end position="297"/>
    </location>
</feature>
<organism evidence="10 11">
    <name type="scientific">Kitasatospora kifunensis</name>
    <name type="common">Streptomyces kifunensis</name>
    <dbReference type="NCBI Taxonomy" id="58351"/>
    <lineage>
        <taxon>Bacteria</taxon>
        <taxon>Bacillati</taxon>
        <taxon>Actinomycetota</taxon>
        <taxon>Actinomycetes</taxon>
        <taxon>Kitasatosporales</taxon>
        <taxon>Streptomycetaceae</taxon>
        <taxon>Kitasatospora</taxon>
    </lineage>
</organism>
<feature type="transmembrane region" description="Helical" evidence="7">
    <location>
        <begin position="95"/>
        <end position="121"/>
    </location>
</feature>
<keyword evidence="11" id="KW-1185">Reference proteome</keyword>
<feature type="transmembrane region" description="Helical" evidence="7">
    <location>
        <begin position="174"/>
        <end position="193"/>
    </location>
</feature>
<dbReference type="Proteomes" id="UP000540506">
    <property type="component" value="Unassembled WGS sequence"/>
</dbReference>
<comment type="subcellular location">
    <subcellularLocation>
        <location evidence="1 7">Cell membrane</location>
        <topology evidence="1 7">Multi-pass membrane protein</topology>
    </subcellularLocation>
</comment>
<sequence>MTAATDRRPMTKGRLAQPAADRAPQAARPPRAARMLLHVFLLGTSLIWLAPLLYAFYTALRPYADTAKHGYVSVGGHYGFENFSTAWTQADLPKYFWNSMIITAPALVITLALASMVAFVVARYDFRINIALLMIFTAGNLLPQQAIITPLYKLYQLIPLPDWLAASGKLDDSFIGLILIHVAFQTGFCAFVLSNYMRTIPAELGEAALVDGASAWRQYWQIVLPLCRPVLAALATLEFTWIYNDFFWATVLMQTGDNRPITAALNNLTGEFFVNNNLISAAALIVAIPTLVVFFALQKQFVSGLTLGANKG</sequence>
<dbReference type="EMBL" id="JACHJV010000001">
    <property type="protein sequence ID" value="MBB4927282.1"/>
    <property type="molecule type" value="Genomic_DNA"/>
</dbReference>
<dbReference type="GO" id="GO:0055085">
    <property type="term" value="P:transmembrane transport"/>
    <property type="evidence" value="ECO:0007669"/>
    <property type="project" value="InterPro"/>
</dbReference>
<dbReference type="InterPro" id="IPR000515">
    <property type="entry name" value="MetI-like"/>
</dbReference>
<comment type="caution">
    <text evidence="10">The sequence shown here is derived from an EMBL/GenBank/DDBJ whole genome shotgun (WGS) entry which is preliminary data.</text>
</comment>
<dbReference type="PANTHER" id="PTHR43744">
    <property type="entry name" value="ABC TRANSPORTER PERMEASE PROTEIN MG189-RELATED-RELATED"/>
    <property type="match status" value="1"/>
</dbReference>
<dbReference type="CDD" id="cd06261">
    <property type="entry name" value="TM_PBP2"/>
    <property type="match status" value="1"/>
</dbReference>
<evidence type="ECO:0000256" key="1">
    <source>
        <dbReference type="ARBA" id="ARBA00004651"/>
    </source>
</evidence>
<dbReference type="InterPro" id="IPR035906">
    <property type="entry name" value="MetI-like_sf"/>
</dbReference>
<feature type="transmembrane region" description="Helical" evidence="7">
    <location>
        <begin position="222"/>
        <end position="243"/>
    </location>
</feature>
<reference evidence="10 11" key="1">
    <citation type="submission" date="2020-08" db="EMBL/GenBank/DDBJ databases">
        <title>Sequencing the genomes of 1000 actinobacteria strains.</title>
        <authorList>
            <person name="Klenk H.-P."/>
        </authorList>
    </citation>
    <scope>NUCLEOTIDE SEQUENCE [LARGE SCALE GENOMIC DNA]</scope>
    <source>
        <strain evidence="10 11">DSM 41654</strain>
    </source>
</reference>
<evidence type="ECO:0000256" key="4">
    <source>
        <dbReference type="ARBA" id="ARBA00022692"/>
    </source>
</evidence>
<name>A0A7W7VY33_KITKI</name>
<dbReference type="Gene3D" id="1.10.3720.10">
    <property type="entry name" value="MetI-like"/>
    <property type="match status" value="1"/>
</dbReference>
<evidence type="ECO:0000313" key="10">
    <source>
        <dbReference type="EMBL" id="MBB4927282.1"/>
    </source>
</evidence>
<evidence type="ECO:0000256" key="5">
    <source>
        <dbReference type="ARBA" id="ARBA00022989"/>
    </source>
</evidence>
<keyword evidence="10" id="KW-0762">Sugar transport</keyword>
<feature type="transmembrane region" description="Helical" evidence="7">
    <location>
        <begin position="35"/>
        <end position="57"/>
    </location>
</feature>
<dbReference type="AlphaFoldDB" id="A0A7W7VY33"/>
<evidence type="ECO:0000256" key="2">
    <source>
        <dbReference type="ARBA" id="ARBA00022448"/>
    </source>
</evidence>
<comment type="similarity">
    <text evidence="7">Belongs to the binding-protein-dependent transport system permease family.</text>
</comment>
<keyword evidence="6 7" id="KW-0472">Membrane</keyword>
<keyword evidence="3" id="KW-1003">Cell membrane</keyword>
<dbReference type="PROSITE" id="PS50928">
    <property type="entry name" value="ABC_TM1"/>
    <property type="match status" value="1"/>
</dbReference>
<evidence type="ECO:0000256" key="7">
    <source>
        <dbReference type="RuleBase" id="RU363032"/>
    </source>
</evidence>
<keyword evidence="2 7" id="KW-0813">Transport</keyword>
<accession>A0A7W7VY33</accession>
<keyword evidence="4 7" id="KW-0812">Transmembrane</keyword>
<dbReference type="GO" id="GO:0005886">
    <property type="term" value="C:plasma membrane"/>
    <property type="evidence" value="ECO:0007669"/>
    <property type="project" value="UniProtKB-SubCell"/>
</dbReference>
<evidence type="ECO:0000313" key="11">
    <source>
        <dbReference type="Proteomes" id="UP000540506"/>
    </source>
</evidence>
<protein>
    <submittedName>
        <fullName evidence="10">Multiple sugar transport system permease protein</fullName>
    </submittedName>
</protein>